<evidence type="ECO:0000256" key="2">
    <source>
        <dbReference type="SAM" id="MobiDB-lite"/>
    </source>
</evidence>
<dbReference type="Pfam" id="PF00169">
    <property type="entry name" value="PH"/>
    <property type="match status" value="1"/>
</dbReference>
<dbReference type="SMART" id="SM00233">
    <property type="entry name" value="PH"/>
    <property type="match status" value="1"/>
</dbReference>
<feature type="region of interest" description="Disordered" evidence="2">
    <location>
        <begin position="43"/>
        <end position="90"/>
    </location>
</feature>
<dbReference type="GO" id="GO:0031106">
    <property type="term" value="P:septin ring organization"/>
    <property type="evidence" value="ECO:0007669"/>
    <property type="project" value="TreeGrafter"/>
</dbReference>
<dbReference type="SUPFAM" id="SSF50729">
    <property type="entry name" value="PH domain-like"/>
    <property type="match status" value="1"/>
</dbReference>
<proteinExistence type="predicted"/>
<dbReference type="InterPro" id="IPR012966">
    <property type="entry name" value="AHD"/>
</dbReference>
<evidence type="ECO:0000313" key="4">
    <source>
        <dbReference type="EMBL" id="KAF7275964.1"/>
    </source>
</evidence>
<feature type="region of interest" description="Disordered" evidence="2">
    <location>
        <begin position="370"/>
        <end position="394"/>
    </location>
</feature>
<keyword evidence="1" id="KW-0175">Coiled coil</keyword>
<feature type="compositionally biased region" description="Polar residues" evidence="2">
    <location>
        <begin position="382"/>
        <end position="394"/>
    </location>
</feature>
<dbReference type="InterPro" id="IPR051364">
    <property type="entry name" value="Cytokinesis/Rho-signaling"/>
</dbReference>
<dbReference type="GO" id="GO:0000915">
    <property type="term" value="P:actomyosin contractile ring assembly"/>
    <property type="evidence" value="ECO:0007669"/>
    <property type="project" value="TreeGrafter"/>
</dbReference>
<feature type="domain" description="PH" evidence="3">
    <location>
        <begin position="737"/>
        <end position="862"/>
    </location>
</feature>
<dbReference type="Proteomes" id="UP000625711">
    <property type="component" value="Unassembled WGS sequence"/>
</dbReference>
<dbReference type="OrthoDB" id="5915976at2759"/>
<dbReference type="Pfam" id="PF08174">
    <property type="entry name" value="Anillin"/>
    <property type="match status" value="1"/>
</dbReference>
<evidence type="ECO:0000313" key="5">
    <source>
        <dbReference type="Proteomes" id="UP000625711"/>
    </source>
</evidence>
<dbReference type="GO" id="GO:0000281">
    <property type="term" value="P:mitotic cytokinesis"/>
    <property type="evidence" value="ECO:0007669"/>
    <property type="project" value="TreeGrafter"/>
</dbReference>
<dbReference type="PANTHER" id="PTHR21538:SF23">
    <property type="entry name" value="ANILLIN"/>
    <property type="match status" value="1"/>
</dbReference>
<protein>
    <recommendedName>
        <fullName evidence="3">PH domain-containing protein</fullName>
    </recommendedName>
</protein>
<name>A0A834I8M5_RHYFE</name>
<feature type="compositionally biased region" description="Low complexity" evidence="2">
    <location>
        <begin position="254"/>
        <end position="267"/>
    </location>
</feature>
<gene>
    <name evidence="4" type="ORF">GWI33_011057</name>
</gene>
<dbReference type="AlphaFoldDB" id="A0A834I8M5"/>
<dbReference type="GO" id="GO:0005826">
    <property type="term" value="C:actomyosin contractile ring"/>
    <property type="evidence" value="ECO:0007669"/>
    <property type="project" value="TreeGrafter"/>
</dbReference>
<reference evidence="4" key="1">
    <citation type="submission" date="2020-08" db="EMBL/GenBank/DDBJ databases">
        <title>Genome sequencing and assembly of the red palm weevil Rhynchophorus ferrugineus.</title>
        <authorList>
            <person name="Dias G.B."/>
            <person name="Bergman C.M."/>
            <person name="Manee M."/>
        </authorList>
    </citation>
    <scope>NUCLEOTIDE SEQUENCE</scope>
    <source>
        <strain evidence="4">AA-2017</strain>
        <tissue evidence="4">Whole larva</tissue>
    </source>
</reference>
<dbReference type="InterPro" id="IPR001849">
    <property type="entry name" value="PH_domain"/>
</dbReference>
<feature type="compositionally biased region" description="Basic and acidic residues" evidence="2">
    <location>
        <begin position="370"/>
        <end position="381"/>
    </location>
</feature>
<sequence>MEYLTKTFRRKVKPRLQQMHDGSLKSAGREGVSVKVISQAGYSHRCAEEPSTTESDPYSSSEFSFSPLAKSSDIESSNDRINTDCKSSDSGLCNTPGQIKKNKRIHFSPDHNSIHKYEKELDERYCSSDCCPRYPENSITHKRFKLAELPTPQRPRIITLPPEARKYSFRNQYTWKLRIRNTKPNLNRFKTLSETSDSYESVYHTTPDSSTQSLTSPIQKIKADVHARSEYLSIIMPLTKTPQPKYTEIVATSSPNIETSSSTSSNHSSDKNLNFSEPIYAQVAPKSVRDSINSSIPSTLSDTPDPVDLLCKETREKLNLIHKTDWSLTKCSTVPTKEKETTEEQRFIVNTFESRPSKRWNNHARPKITKIDTEKDLKRENTNNNTSRGHSSPDFTSIFSLDYDDVDDTITKLEQESRDLKEESMKIQRELARFQHEELERHYNILDDEKKKIDSKINGMSDDEKSSSEYVALLNESRRLTEELELIKHQTTAEYKRYLILKKARDIECVRMSQASNALVNIKSRTRERDWLDVLIAERLLLETSERVKLYTNEIRETMYSSIQEPIPHKARLRLSDISFPFHEQFSSKSKADRYFTDFFVVTISHGTQMEISEYMTGEEEPLSFSKTWMFDNVSPDFEIKVKLFCLRLRTMDEYVWDKMAWCTLCPTSRIIYEDLLTRQYEEKRVYKTSFKLCAEVTLTRSNIDENTTKIDLHPEVFGKLDHLVRFNLKCEQTHINANLSGFLDFGIQRGDVLLWERKWCVLRTTNLYIYSYPQDEYLGNPFDQLNLEFCFGSVVTNLSHCPKKRSFQLKTGRPTGINCNSWEQINAMRTKPNFFIERYYFAAPSMVDYVRWTEELEKILNSLNDFKKLVFKDEYVQYQSSSTNV</sequence>
<dbReference type="PROSITE" id="PS50003">
    <property type="entry name" value="PH_DOMAIN"/>
    <property type="match status" value="1"/>
</dbReference>
<dbReference type="Gene3D" id="2.30.29.30">
    <property type="entry name" value="Pleckstrin-homology domain (PH domain)/Phosphotyrosine-binding domain (PTB)"/>
    <property type="match status" value="1"/>
</dbReference>
<accession>A0A834I8M5</accession>
<organism evidence="4 5">
    <name type="scientific">Rhynchophorus ferrugineus</name>
    <name type="common">Red palm weevil</name>
    <name type="synonym">Curculio ferrugineus</name>
    <dbReference type="NCBI Taxonomy" id="354439"/>
    <lineage>
        <taxon>Eukaryota</taxon>
        <taxon>Metazoa</taxon>
        <taxon>Ecdysozoa</taxon>
        <taxon>Arthropoda</taxon>
        <taxon>Hexapoda</taxon>
        <taxon>Insecta</taxon>
        <taxon>Pterygota</taxon>
        <taxon>Neoptera</taxon>
        <taxon>Endopterygota</taxon>
        <taxon>Coleoptera</taxon>
        <taxon>Polyphaga</taxon>
        <taxon>Cucujiformia</taxon>
        <taxon>Curculionidae</taxon>
        <taxon>Dryophthorinae</taxon>
        <taxon>Rhynchophorus</taxon>
    </lineage>
</organism>
<dbReference type="InterPro" id="IPR011993">
    <property type="entry name" value="PH-like_dom_sf"/>
</dbReference>
<feature type="coiled-coil region" evidence="1">
    <location>
        <begin position="403"/>
        <end position="490"/>
    </location>
</feature>
<evidence type="ECO:0000256" key="1">
    <source>
        <dbReference type="SAM" id="Coils"/>
    </source>
</evidence>
<feature type="compositionally biased region" description="Basic and acidic residues" evidence="2">
    <location>
        <begin position="77"/>
        <end position="87"/>
    </location>
</feature>
<keyword evidence="5" id="KW-1185">Reference proteome</keyword>
<dbReference type="PANTHER" id="PTHR21538">
    <property type="entry name" value="ANILLIN/RHOTEKIN RTKN"/>
    <property type="match status" value="1"/>
</dbReference>
<evidence type="ECO:0000259" key="3">
    <source>
        <dbReference type="PROSITE" id="PS50003"/>
    </source>
</evidence>
<feature type="region of interest" description="Disordered" evidence="2">
    <location>
        <begin position="254"/>
        <end position="273"/>
    </location>
</feature>
<dbReference type="EMBL" id="JAACXV010008652">
    <property type="protein sequence ID" value="KAF7275964.1"/>
    <property type="molecule type" value="Genomic_DNA"/>
</dbReference>
<feature type="compositionally biased region" description="Low complexity" evidence="2">
    <location>
        <begin position="54"/>
        <end position="71"/>
    </location>
</feature>
<comment type="caution">
    <text evidence="4">The sequence shown here is derived from an EMBL/GenBank/DDBJ whole genome shotgun (WGS) entry which is preliminary data.</text>
</comment>